<dbReference type="PhylomeDB" id="E9HHK4"/>
<evidence type="ECO:0000313" key="2">
    <source>
        <dbReference type="Proteomes" id="UP000000305"/>
    </source>
</evidence>
<dbReference type="EMBL" id="GL732648">
    <property type="protein sequence ID" value="EFX68802.1"/>
    <property type="molecule type" value="Genomic_DNA"/>
</dbReference>
<evidence type="ECO:0000313" key="1">
    <source>
        <dbReference type="EMBL" id="EFX68802.1"/>
    </source>
</evidence>
<organism evidence="1 2">
    <name type="scientific">Daphnia pulex</name>
    <name type="common">Water flea</name>
    <dbReference type="NCBI Taxonomy" id="6669"/>
    <lineage>
        <taxon>Eukaryota</taxon>
        <taxon>Metazoa</taxon>
        <taxon>Ecdysozoa</taxon>
        <taxon>Arthropoda</taxon>
        <taxon>Crustacea</taxon>
        <taxon>Branchiopoda</taxon>
        <taxon>Diplostraca</taxon>
        <taxon>Cladocera</taxon>
        <taxon>Anomopoda</taxon>
        <taxon>Daphniidae</taxon>
        <taxon>Daphnia</taxon>
    </lineage>
</organism>
<gene>
    <name evidence="1" type="ORF">DAPPUDRAFT_228860</name>
</gene>
<dbReference type="HOGENOM" id="CLU_736222_0_0_1"/>
<dbReference type="InParanoid" id="E9HHK4"/>
<dbReference type="KEGG" id="dpx:DAPPUDRAFT_228860"/>
<protein>
    <submittedName>
        <fullName evidence="1">Uncharacterized protein</fullName>
    </submittedName>
</protein>
<dbReference type="AlphaFoldDB" id="E9HHK4"/>
<sequence length="376" mass="42255">MSSYGARPKTKSIFRKNLEDLNDISTDKTVPILPTKLPLSVPITSTPLASTAQKRQTIDTRVINRPTRSNKNYVQLKSIPPEYLFKRNGERKNQLRILSNFLLQTISHGNEDGRNTINSQQIRVFGDERTEKATPKLLDELRDNKVNYGYLEEGASSNRYFPTSGIFQNSYQESVRPIFLFSSSSSGFPNPSEINPFKRQADGDLDSSVRNDSPFSCICELCSERANNDNQIHQRDLGIPTGSGDIQYQIRNDQSCLGPETAGNFLSLPPTQTAIVDIELSPTRSERKVNFALQPDNQHNKSERLPYFPVVSGSEFIAPFQPNYPRSGVHSSDIDTPNYLSGACATNEVNQKSPDEDTVSEKIRLVRCTNRKQKSK</sequence>
<accession>E9HHK4</accession>
<reference evidence="1 2" key="1">
    <citation type="journal article" date="2011" name="Science">
        <title>The ecoresponsive genome of Daphnia pulex.</title>
        <authorList>
            <person name="Colbourne J.K."/>
            <person name="Pfrender M.E."/>
            <person name="Gilbert D."/>
            <person name="Thomas W.K."/>
            <person name="Tucker A."/>
            <person name="Oakley T.H."/>
            <person name="Tokishita S."/>
            <person name="Aerts A."/>
            <person name="Arnold G.J."/>
            <person name="Basu M.K."/>
            <person name="Bauer D.J."/>
            <person name="Caceres C.E."/>
            <person name="Carmel L."/>
            <person name="Casola C."/>
            <person name="Choi J.H."/>
            <person name="Detter J.C."/>
            <person name="Dong Q."/>
            <person name="Dusheyko S."/>
            <person name="Eads B.D."/>
            <person name="Frohlich T."/>
            <person name="Geiler-Samerotte K.A."/>
            <person name="Gerlach D."/>
            <person name="Hatcher P."/>
            <person name="Jogdeo S."/>
            <person name="Krijgsveld J."/>
            <person name="Kriventseva E.V."/>
            <person name="Kultz D."/>
            <person name="Laforsch C."/>
            <person name="Lindquist E."/>
            <person name="Lopez J."/>
            <person name="Manak J.R."/>
            <person name="Muller J."/>
            <person name="Pangilinan J."/>
            <person name="Patwardhan R.P."/>
            <person name="Pitluck S."/>
            <person name="Pritham E.J."/>
            <person name="Rechtsteiner A."/>
            <person name="Rho M."/>
            <person name="Rogozin I.B."/>
            <person name="Sakarya O."/>
            <person name="Salamov A."/>
            <person name="Schaack S."/>
            <person name="Shapiro H."/>
            <person name="Shiga Y."/>
            <person name="Skalitzky C."/>
            <person name="Smith Z."/>
            <person name="Souvorov A."/>
            <person name="Sung W."/>
            <person name="Tang Z."/>
            <person name="Tsuchiya D."/>
            <person name="Tu H."/>
            <person name="Vos H."/>
            <person name="Wang M."/>
            <person name="Wolf Y.I."/>
            <person name="Yamagata H."/>
            <person name="Yamada T."/>
            <person name="Ye Y."/>
            <person name="Shaw J.R."/>
            <person name="Andrews J."/>
            <person name="Crease T.J."/>
            <person name="Tang H."/>
            <person name="Lucas S.M."/>
            <person name="Robertson H.M."/>
            <person name="Bork P."/>
            <person name="Koonin E.V."/>
            <person name="Zdobnov E.M."/>
            <person name="Grigoriev I.V."/>
            <person name="Lynch M."/>
            <person name="Boore J.L."/>
        </authorList>
    </citation>
    <scope>NUCLEOTIDE SEQUENCE [LARGE SCALE GENOMIC DNA]</scope>
</reference>
<keyword evidence="2" id="KW-1185">Reference proteome</keyword>
<dbReference type="Proteomes" id="UP000000305">
    <property type="component" value="Unassembled WGS sequence"/>
</dbReference>
<name>E9HHK4_DAPPU</name>
<proteinExistence type="predicted"/>